<dbReference type="InterPro" id="IPR028082">
    <property type="entry name" value="Peripla_BP_I"/>
</dbReference>
<dbReference type="Proteomes" id="UP000594873">
    <property type="component" value="Chromosome"/>
</dbReference>
<dbReference type="PANTHER" id="PTHR30483:SF6">
    <property type="entry name" value="PERIPLASMIC BINDING PROTEIN OF ABC TRANSPORTER FOR NATURAL AMINO ACIDS"/>
    <property type="match status" value="1"/>
</dbReference>
<dbReference type="Pfam" id="PF13458">
    <property type="entry name" value="Peripla_BP_6"/>
    <property type="match status" value="1"/>
</dbReference>
<dbReference type="RefSeq" id="WP_200971940.1">
    <property type="nucleotide sequence ID" value="NZ_CP065592.1"/>
</dbReference>
<sequence>MADQSRNPQARRSFLKGAGAGLITLALAACQVVPKEPRGPVPPPRTEEGPRLPAEETRNRVAVLVPLTGENAGVGTSIANAANLALLDTGGERIRITVYDTGKGAALAANQALAEGNGLILGPLLSEDVRAVAPIARAVGVPVISFSNDAGVAGDGVYVMGFTPTQSVRRVVSFARERGVQRFAAIVPDGVYGQRAGQAMIDAVKASGGRLVAMQNFNRTPASLRAAIRTLNGQGNYDAVLIADGGRIAVAAAPQIKAGPSKNARILGTELWSTDRDLYKTAALRGAWFAAPADTLFTQFATRYRARYGKTPYRLGSLGYDAVLLAVRIASDWRLGRPFPARDLLSTEGFTGVDGAFRFTRDGTAERMLSVQEVNASGTASVSPAPKGFGD</sequence>
<dbReference type="KEGG" id="sflv:IC614_01205"/>
<feature type="compositionally biased region" description="Basic and acidic residues" evidence="4">
    <location>
        <begin position="45"/>
        <end position="54"/>
    </location>
</feature>
<evidence type="ECO:0000256" key="2">
    <source>
        <dbReference type="ARBA" id="ARBA00022729"/>
    </source>
</evidence>
<dbReference type="CDD" id="cd06339">
    <property type="entry name" value="PBP1_YraM_LppC_lipoprotein-like"/>
    <property type="match status" value="1"/>
</dbReference>
<proteinExistence type="inferred from homology"/>
<feature type="domain" description="Leucine-binding protein" evidence="5">
    <location>
        <begin position="60"/>
        <end position="378"/>
    </location>
</feature>
<dbReference type="EMBL" id="CP065592">
    <property type="protein sequence ID" value="QPQ55265.1"/>
    <property type="molecule type" value="Genomic_DNA"/>
</dbReference>
<evidence type="ECO:0000256" key="3">
    <source>
        <dbReference type="ARBA" id="ARBA00022970"/>
    </source>
</evidence>
<dbReference type="GO" id="GO:0006865">
    <property type="term" value="P:amino acid transport"/>
    <property type="evidence" value="ECO:0007669"/>
    <property type="project" value="UniProtKB-KW"/>
</dbReference>
<dbReference type="InterPro" id="IPR006311">
    <property type="entry name" value="TAT_signal"/>
</dbReference>
<protein>
    <submittedName>
        <fullName evidence="6">Penicillin-binding protein activator</fullName>
    </submittedName>
</protein>
<gene>
    <name evidence="6" type="ORF">IC614_01205</name>
</gene>
<dbReference type="PANTHER" id="PTHR30483">
    <property type="entry name" value="LEUCINE-SPECIFIC-BINDING PROTEIN"/>
    <property type="match status" value="1"/>
</dbReference>
<accession>A0A7T2GJZ2</accession>
<dbReference type="AlphaFoldDB" id="A0A7T2GJZ2"/>
<dbReference type="InterPro" id="IPR028081">
    <property type="entry name" value="Leu-bd"/>
</dbReference>
<keyword evidence="3" id="KW-0813">Transport</keyword>
<dbReference type="PROSITE" id="PS51257">
    <property type="entry name" value="PROKAR_LIPOPROTEIN"/>
    <property type="match status" value="1"/>
</dbReference>
<evidence type="ECO:0000256" key="1">
    <source>
        <dbReference type="ARBA" id="ARBA00010062"/>
    </source>
</evidence>
<keyword evidence="7" id="KW-1185">Reference proteome</keyword>
<name>A0A7T2GJZ2_9SPHN</name>
<evidence type="ECO:0000256" key="4">
    <source>
        <dbReference type="SAM" id="MobiDB-lite"/>
    </source>
</evidence>
<reference evidence="6 7" key="1">
    <citation type="submission" date="2020-11" db="EMBL/GenBank/DDBJ databases">
        <title>Genome seq and assembly of Sphingosinicella sp.</title>
        <authorList>
            <person name="Chhetri G."/>
        </authorList>
    </citation>
    <scope>NUCLEOTIDE SEQUENCE [LARGE SCALE GENOMIC DNA]</scope>
    <source>
        <strain evidence="6 7">UDD2</strain>
    </source>
</reference>
<keyword evidence="3" id="KW-0029">Amino-acid transport</keyword>
<evidence type="ECO:0000259" key="5">
    <source>
        <dbReference type="Pfam" id="PF13458"/>
    </source>
</evidence>
<dbReference type="Gene3D" id="3.40.50.2300">
    <property type="match status" value="2"/>
</dbReference>
<dbReference type="PROSITE" id="PS51318">
    <property type="entry name" value="TAT"/>
    <property type="match status" value="1"/>
</dbReference>
<evidence type="ECO:0000313" key="7">
    <source>
        <dbReference type="Proteomes" id="UP000594873"/>
    </source>
</evidence>
<feature type="region of interest" description="Disordered" evidence="4">
    <location>
        <begin position="34"/>
        <end position="54"/>
    </location>
</feature>
<dbReference type="SUPFAM" id="SSF53822">
    <property type="entry name" value="Periplasmic binding protein-like I"/>
    <property type="match status" value="1"/>
</dbReference>
<keyword evidence="2" id="KW-0732">Signal</keyword>
<evidence type="ECO:0000313" key="6">
    <source>
        <dbReference type="EMBL" id="QPQ55265.1"/>
    </source>
</evidence>
<comment type="similarity">
    <text evidence="1">Belongs to the leucine-binding protein family.</text>
</comment>
<dbReference type="InterPro" id="IPR051010">
    <property type="entry name" value="BCAA_transport"/>
</dbReference>
<organism evidence="6 7">
    <name type="scientific">Allosphingosinicella flava</name>
    <dbReference type="NCBI Taxonomy" id="2771430"/>
    <lineage>
        <taxon>Bacteria</taxon>
        <taxon>Pseudomonadati</taxon>
        <taxon>Pseudomonadota</taxon>
        <taxon>Alphaproteobacteria</taxon>
        <taxon>Sphingomonadales</taxon>
        <taxon>Sphingomonadaceae</taxon>
        <taxon>Allosphingosinicella</taxon>
    </lineage>
</organism>